<dbReference type="InterPro" id="IPR023270">
    <property type="entry name" value="RCMT_NCL1"/>
</dbReference>
<dbReference type="Gene3D" id="3.40.50.150">
    <property type="entry name" value="Vaccinia Virus protein VP39"/>
    <property type="match status" value="1"/>
</dbReference>
<dbReference type="Proteomes" id="UP000095023">
    <property type="component" value="Unassembled WGS sequence"/>
</dbReference>
<evidence type="ECO:0000256" key="2">
    <source>
        <dbReference type="ARBA" id="ARBA00007494"/>
    </source>
</evidence>
<feature type="domain" description="SAM-dependent MTase RsmB/NOP-type" evidence="12">
    <location>
        <begin position="1"/>
        <end position="344"/>
    </location>
</feature>
<keyword evidence="4 10" id="KW-0489">Methyltransferase</keyword>
<evidence type="ECO:0000256" key="5">
    <source>
        <dbReference type="ARBA" id="ARBA00022679"/>
    </source>
</evidence>
<evidence type="ECO:0000256" key="4">
    <source>
        <dbReference type="ARBA" id="ARBA00022603"/>
    </source>
</evidence>
<dbReference type="EMBL" id="KV453841">
    <property type="protein sequence ID" value="ODV92334.1"/>
    <property type="molecule type" value="Genomic_DNA"/>
</dbReference>
<dbReference type="Pfam" id="PF25378">
    <property type="entry name" value="PUA_NSUN2"/>
    <property type="match status" value="1"/>
</dbReference>
<feature type="compositionally biased region" description="Basic and acidic residues" evidence="11">
    <location>
        <begin position="364"/>
        <end position="375"/>
    </location>
</feature>
<dbReference type="FunFam" id="3.40.50.150:FF:000271">
    <property type="entry name" value="NOL1/NOP2/Sun family protein"/>
    <property type="match status" value="1"/>
</dbReference>
<feature type="binding site" evidence="10">
    <location>
        <position position="190"/>
    </location>
    <ligand>
        <name>S-adenosyl-L-methionine</name>
        <dbReference type="ChEBI" id="CHEBI:59789"/>
    </ligand>
</feature>
<evidence type="ECO:0000256" key="6">
    <source>
        <dbReference type="ARBA" id="ARBA00022691"/>
    </source>
</evidence>
<evidence type="ECO:0000256" key="1">
    <source>
        <dbReference type="ARBA" id="ARBA00004123"/>
    </source>
</evidence>
<dbReference type="GO" id="GO:0005737">
    <property type="term" value="C:cytoplasm"/>
    <property type="evidence" value="ECO:0007669"/>
    <property type="project" value="TreeGrafter"/>
</dbReference>
<dbReference type="Pfam" id="PF25376">
    <property type="entry name" value="Pre-PUA_NSUN2"/>
    <property type="match status" value="1"/>
</dbReference>
<feature type="binding site" evidence="10">
    <location>
        <position position="140"/>
    </location>
    <ligand>
        <name>S-adenosyl-L-methionine</name>
        <dbReference type="ChEBI" id="CHEBI:59789"/>
    </ligand>
</feature>
<comment type="subcellular location">
    <subcellularLocation>
        <location evidence="1">Nucleus</location>
    </subcellularLocation>
</comment>
<evidence type="ECO:0000259" key="12">
    <source>
        <dbReference type="PROSITE" id="PS51686"/>
    </source>
</evidence>
<dbReference type="PROSITE" id="PS01153">
    <property type="entry name" value="NOL1_NOP2_SUN"/>
    <property type="match status" value="1"/>
</dbReference>
<keyword evidence="8 10" id="KW-0694">RNA-binding</keyword>
<name>A0A1E4TKQ4_9ASCO</name>
<reference evidence="14" key="1">
    <citation type="submission" date="2016-02" db="EMBL/GenBank/DDBJ databases">
        <title>Comparative genomics of biotechnologically important yeasts.</title>
        <authorList>
            <consortium name="DOE Joint Genome Institute"/>
            <person name="Riley R."/>
            <person name="Haridas S."/>
            <person name="Wolfe K.H."/>
            <person name="Lopes M.R."/>
            <person name="Hittinger C.T."/>
            <person name="Goker M."/>
            <person name="Salamov A."/>
            <person name="Wisecaver J."/>
            <person name="Long T.M."/>
            <person name="Aerts A.L."/>
            <person name="Barry K."/>
            <person name="Choi C."/>
            <person name="Clum A."/>
            <person name="Coughlan A.Y."/>
            <person name="Deshpande S."/>
            <person name="Douglass A.P."/>
            <person name="Hanson S.J."/>
            <person name="Klenk H.-P."/>
            <person name="Labutti K."/>
            <person name="Lapidus A."/>
            <person name="Lindquist E."/>
            <person name="Lipzen A."/>
            <person name="Meier-Kolthoff J.P."/>
            <person name="Ohm R.A."/>
            <person name="Otillar R.P."/>
            <person name="Pangilinan J."/>
            <person name="Peng Y."/>
            <person name="Rokas A."/>
            <person name="Rosa C.A."/>
            <person name="Scheuner C."/>
            <person name="Sibirny A.A."/>
            <person name="Slot J.C."/>
            <person name="Stielow J.B."/>
            <person name="Sun H."/>
            <person name="Kurtzman C.P."/>
            <person name="Blackwell M."/>
            <person name="Jeffries T.W."/>
            <person name="Grigoriev I.V."/>
        </authorList>
    </citation>
    <scope>NUCLEOTIDE SEQUENCE [LARGE SCALE GENOMIC DNA]</scope>
    <source>
        <strain evidence="14">NRRL Y-17796</strain>
    </source>
</reference>
<dbReference type="PRINTS" id="PR02008">
    <property type="entry name" value="RCMTFAMILY"/>
</dbReference>
<sequence length="598" mass="67856">MTFRVTGSQPFTEEVRNLIKNKYEPKLQNIVWEGQEVQPPVVLPWYPGDLALQMNVGKHVIRKNKPFADFQKFLVAETNVGHICRQEAVSMIPPIVLDVKPHHTVIDLCAAPGSKTAQLLEFLHDTKDGSMPTGLVIANDSDAVRSHMLVHQVKRLASPNLIVSSHDAQLFPKIKTESGAFLQFDRVLADVPCSGDATMRKNINVWRDWNTGNGIGLHQTQLNILMRGVKMLKPGGRIVYSTCSLNPVENEAVVAEALRLSKGKLKLVDASSMLPGLKFRPGLSSWKVMNKSFQWITEPEEKHPKSLFPPAPEETELLNLNLCMRVYPHLQDTGGFFIAVFELEDDGRPSNKKQRVNDDDEAEPAPKPEINKKKLPRDANEEPFRFVKEDHEVLDSCYSFYDIKPEFARKALFVRNATGEPARIIYYLYPELRQYIELNEGRLKLVHAGIKMFAIQKNPGECQWRVQYEGLRVLFPYLTSNRVVRSGLESLKFLCENAFPKLDDIQDSEFKENVSRLSVGCAFLVVDNPESKENMLFPLWRGQNSINLMLPREDTMELLLRVFDIHVVINKGDGKAYAPKDPKPAEIDDKLAVYDNAD</sequence>
<dbReference type="PANTHER" id="PTHR22808">
    <property type="entry name" value="NCL1 YEAST -RELATED NOL1/NOP2/FMU SUN DOMAIN-CONTAINING"/>
    <property type="match status" value="1"/>
</dbReference>
<evidence type="ECO:0000256" key="9">
    <source>
        <dbReference type="ARBA" id="ARBA00023242"/>
    </source>
</evidence>
<dbReference type="PROSITE" id="PS51686">
    <property type="entry name" value="SAM_MT_RSMB_NOP"/>
    <property type="match status" value="1"/>
</dbReference>
<keyword evidence="9" id="KW-0539">Nucleus</keyword>
<dbReference type="Pfam" id="PF01189">
    <property type="entry name" value="Methyltr_RsmB-F"/>
    <property type="match status" value="1"/>
</dbReference>
<dbReference type="InterPro" id="IPR023267">
    <property type="entry name" value="RCMT"/>
</dbReference>
<dbReference type="GO" id="GO:0016428">
    <property type="term" value="F:tRNA (cytidine-5-)-methyltransferase activity"/>
    <property type="evidence" value="ECO:0007669"/>
    <property type="project" value="InterPro"/>
</dbReference>
<evidence type="ECO:0000313" key="14">
    <source>
        <dbReference type="Proteomes" id="UP000095023"/>
    </source>
</evidence>
<protein>
    <recommendedName>
        <fullName evidence="12">SAM-dependent MTase RsmB/NOP-type domain-containing protein</fullName>
    </recommendedName>
</protein>
<gene>
    <name evidence="13" type="ORF">CANCADRAFT_84943</name>
</gene>
<dbReference type="OrthoDB" id="6093671at2759"/>
<organism evidence="13 14">
    <name type="scientific">Tortispora caseinolytica NRRL Y-17796</name>
    <dbReference type="NCBI Taxonomy" id="767744"/>
    <lineage>
        <taxon>Eukaryota</taxon>
        <taxon>Fungi</taxon>
        <taxon>Dikarya</taxon>
        <taxon>Ascomycota</taxon>
        <taxon>Saccharomycotina</taxon>
        <taxon>Trigonopsidomycetes</taxon>
        <taxon>Trigonopsidales</taxon>
        <taxon>Trigonopsidaceae</taxon>
        <taxon>Tortispora</taxon>
    </lineage>
</organism>
<dbReference type="InterPro" id="IPR057285">
    <property type="entry name" value="Pre-PUA_NSUN2"/>
</dbReference>
<evidence type="ECO:0000313" key="13">
    <source>
        <dbReference type="EMBL" id="ODV92334.1"/>
    </source>
</evidence>
<proteinExistence type="inferred from homology"/>
<evidence type="ECO:0000256" key="7">
    <source>
        <dbReference type="ARBA" id="ARBA00022694"/>
    </source>
</evidence>
<dbReference type="GO" id="GO:0000049">
    <property type="term" value="F:tRNA binding"/>
    <property type="evidence" value="ECO:0007669"/>
    <property type="project" value="UniProtKB-KW"/>
</dbReference>
<dbReference type="InterPro" id="IPR018314">
    <property type="entry name" value="RsmB/NOL1/NOP2-like_CS"/>
</dbReference>
<dbReference type="InterPro" id="IPR001678">
    <property type="entry name" value="MeTrfase_RsmB-F_NOP2_dom"/>
</dbReference>
<dbReference type="SUPFAM" id="SSF53335">
    <property type="entry name" value="S-adenosyl-L-methionine-dependent methyltransferases"/>
    <property type="match status" value="1"/>
</dbReference>
<keyword evidence="5 10" id="KW-0808">Transferase</keyword>
<comment type="similarity">
    <text evidence="2 10">Belongs to the class I-like SAM-binding methyltransferase superfamily. RsmB/NOP family.</text>
</comment>
<dbReference type="PANTHER" id="PTHR22808:SF1">
    <property type="entry name" value="RNA CYTOSINE-C(5)-METHYLTRANSFERASE NSUN2-RELATED"/>
    <property type="match status" value="1"/>
</dbReference>
<keyword evidence="7" id="KW-0819">tRNA processing</keyword>
<dbReference type="PRINTS" id="PR02011">
    <property type="entry name" value="RCMTNCL1"/>
</dbReference>
<feature type="binding site" evidence="10">
    <location>
        <position position="167"/>
    </location>
    <ligand>
        <name>S-adenosyl-L-methionine</name>
        <dbReference type="ChEBI" id="CHEBI:59789"/>
    </ligand>
</feature>
<evidence type="ECO:0000256" key="11">
    <source>
        <dbReference type="SAM" id="MobiDB-lite"/>
    </source>
</evidence>
<dbReference type="GO" id="GO:0005634">
    <property type="term" value="C:nucleus"/>
    <property type="evidence" value="ECO:0007669"/>
    <property type="project" value="UniProtKB-SubCell"/>
</dbReference>
<evidence type="ECO:0000256" key="8">
    <source>
        <dbReference type="ARBA" id="ARBA00022884"/>
    </source>
</evidence>
<dbReference type="InterPro" id="IPR029063">
    <property type="entry name" value="SAM-dependent_MTases_sf"/>
</dbReference>
<dbReference type="InterPro" id="IPR049560">
    <property type="entry name" value="MeTrfase_RsmB-F_NOP2_cat"/>
</dbReference>
<keyword evidence="14" id="KW-1185">Reference proteome</keyword>
<evidence type="ECO:0000256" key="10">
    <source>
        <dbReference type="PROSITE-ProRule" id="PRU01023"/>
    </source>
</evidence>
<accession>A0A1E4TKQ4</accession>
<keyword evidence="3" id="KW-0820">tRNA-binding</keyword>
<feature type="region of interest" description="Disordered" evidence="11">
    <location>
        <begin position="348"/>
        <end position="375"/>
    </location>
</feature>
<evidence type="ECO:0000256" key="3">
    <source>
        <dbReference type="ARBA" id="ARBA00022555"/>
    </source>
</evidence>
<dbReference type="InterPro" id="IPR057286">
    <property type="entry name" value="PUA_NSUN2"/>
</dbReference>
<feature type="binding site" evidence="10">
    <location>
        <begin position="109"/>
        <end position="115"/>
    </location>
    <ligand>
        <name>S-adenosyl-L-methionine</name>
        <dbReference type="ChEBI" id="CHEBI:59789"/>
    </ligand>
</feature>
<dbReference type="AlphaFoldDB" id="A0A1E4TKQ4"/>
<dbReference type="CDD" id="cd02440">
    <property type="entry name" value="AdoMet_MTases"/>
    <property type="match status" value="1"/>
</dbReference>
<dbReference type="GO" id="GO:0030488">
    <property type="term" value="P:tRNA methylation"/>
    <property type="evidence" value="ECO:0007669"/>
    <property type="project" value="TreeGrafter"/>
</dbReference>
<keyword evidence="6 10" id="KW-0949">S-adenosyl-L-methionine</keyword>
<feature type="active site" description="Nucleophile" evidence="10">
    <location>
        <position position="243"/>
    </location>
</feature>